<sequence length="131" mass="14708">MSASGLAVEGPWGHSFGSVDLDLDLDLDLDVASGGVMVIPAPVGCVRHVLMLTLCGRQYIHSGELSILSFDNQPRNVFAQSMIVRMDAVDEIERSVRVRELIEEERRWNSSLSARRNRMYTMERLHPPVEV</sequence>
<reference evidence="2" key="1">
    <citation type="journal article" date="2019" name="Int. J. Syst. Evol. Microbiol.">
        <title>The Global Catalogue of Microorganisms (GCM) 10K type strain sequencing project: providing services to taxonomists for standard genome sequencing and annotation.</title>
        <authorList>
            <consortium name="The Broad Institute Genomics Platform"/>
            <consortium name="The Broad Institute Genome Sequencing Center for Infectious Disease"/>
            <person name="Wu L."/>
            <person name="Ma J."/>
        </authorList>
    </citation>
    <scope>NUCLEOTIDE SEQUENCE [LARGE SCALE GENOMIC DNA]</scope>
    <source>
        <strain evidence="2">JCM 18542</strain>
    </source>
</reference>
<proteinExistence type="predicted"/>
<keyword evidence="2" id="KW-1185">Reference proteome</keyword>
<organism evidence="1 2">
    <name type="scientific">Tomitella cavernea</name>
    <dbReference type="NCBI Taxonomy" id="1387982"/>
    <lineage>
        <taxon>Bacteria</taxon>
        <taxon>Bacillati</taxon>
        <taxon>Actinomycetota</taxon>
        <taxon>Actinomycetes</taxon>
        <taxon>Mycobacteriales</taxon>
        <taxon>Tomitella</taxon>
    </lineage>
</organism>
<name>A0ABP9C3S6_9ACTN</name>
<dbReference type="EMBL" id="BAABKQ010000001">
    <property type="protein sequence ID" value="GAA4804604.1"/>
    <property type="molecule type" value="Genomic_DNA"/>
</dbReference>
<evidence type="ECO:0000313" key="2">
    <source>
        <dbReference type="Proteomes" id="UP001500839"/>
    </source>
</evidence>
<dbReference type="Proteomes" id="UP001500839">
    <property type="component" value="Unassembled WGS sequence"/>
</dbReference>
<gene>
    <name evidence="1" type="ORF">GCM10023353_03970</name>
</gene>
<evidence type="ECO:0000313" key="1">
    <source>
        <dbReference type="EMBL" id="GAA4804604.1"/>
    </source>
</evidence>
<dbReference type="RefSeq" id="WP_200175029.1">
    <property type="nucleotide sequence ID" value="NZ_BAABKQ010000001.1"/>
</dbReference>
<accession>A0ABP9C3S6</accession>
<protein>
    <submittedName>
        <fullName evidence="1">Uncharacterized protein</fullName>
    </submittedName>
</protein>
<comment type="caution">
    <text evidence="1">The sequence shown here is derived from an EMBL/GenBank/DDBJ whole genome shotgun (WGS) entry which is preliminary data.</text>
</comment>